<evidence type="ECO:0000256" key="2">
    <source>
        <dbReference type="SAM" id="MobiDB-lite"/>
    </source>
</evidence>
<protein>
    <submittedName>
        <fullName evidence="3">Viral A-type inclusion protein repeat-containing domain protein</fullName>
    </submittedName>
</protein>
<accession>A0A2G9V5L2</accession>
<dbReference type="AlphaFoldDB" id="A0A2G9V5L2"/>
<organism evidence="3 4">
    <name type="scientific">Teladorsagia circumcincta</name>
    <name type="common">Brown stomach worm</name>
    <name type="synonym">Ostertagia circumcincta</name>
    <dbReference type="NCBI Taxonomy" id="45464"/>
    <lineage>
        <taxon>Eukaryota</taxon>
        <taxon>Metazoa</taxon>
        <taxon>Ecdysozoa</taxon>
        <taxon>Nematoda</taxon>
        <taxon>Chromadorea</taxon>
        <taxon>Rhabditida</taxon>
        <taxon>Rhabditina</taxon>
        <taxon>Rhabditomorpha</taxon>
        <taxon>Strongyloidea</taxon>
        <taxon>Trichostrongylidae</taxon>
        <taxon>Teladorsagia</taxon>
    </lineage>
</organism>
<keyword evidence="1" id="KW-0175">Coiled coil</keyword>
<evidence type="ECO:0000313" key="4">
    <source>
        <dbReference type="Proteomes" id="UP000230423"/>
    </source>
</evidence>
<feature type="coiled-coil region" evidence="1">
    <location>
        <begin position="391"/>
        <end position="530"/>
    </location>
</feature>
<evidence type="ECO:0000256" key="1">
    <source>
        <dbReference type="SAM" id="Coils"/>
    </source>
</evidence>
<feature type="coiled-coil region" evidence="1">
    <location>
        <begin position="561"/>
        <end position="634"/>
    </location>
</feature>
<feature type="compositionally biased region" description="Basic and acidic residues" evidence="2">
    <location>
        <begin position="284"/>
        <end position="296"/>
    </location>
</feature>
<sequence length="1084" mass="123847">MKRDRIVDNAKKYVALDEEIYNNLTNTCIAGSNAEGRGDEEEQSVIEILFDELVGRDRIDNYATPDGDDSDGNSAAVEWTTASSSEPWDHEANSEPKVASLEKRQQELNELLISERNNYEGKLSCLRSVMEEDKERADALQLSLDELNEKHQEAVAELQRMQSKYSGVVEELGTERAENVRLSDLARCAELETRQIKELARDIEEERSSLRLENIEYAEKVRNLENNISTLQASESGHKKRCEELTQLCESLEASFSKEREDFTQQLELLQKTLEEDSESNDSTSKEKFESEKQRHEMVKRELEEQLSSLKESCESLKQQNEETCEHLAQVKSELSFANEDLDSTKEELKLAAASVAELQSSLATAQMGILTFKEENALLATKVCECEEIIRSTEQDLEETRAAYARQKEENDHHKAQNARLEKKLEELNIVANEINVLQERLAAAGSELIESTELNSHLHSQIAEYESKHSELSEELSMKSQRISELEEVIRDAENSSADIREQSAMEIAKLKEELTEAKALSDKLTCQLEVNSRAIPVEEFEKQMTAVQSSVKLSEDNLKLVKEERDRVVDELSKAKEQLREFEHDLSDALERCEVLTEGFTAERKKLKDELETVKRSEESLVRELWKAEEERAAKSAIHEQVQEKMTTLFNESQSLSLKLVEVKAQNEELLKGRELAEEQSKMLRSEVRSVRDDLVAACGQRDALLTEVSELDAANKELHDRLLVFASIEERCFSLEAALEKSQKCADEANALKEKLVSKDADMDILREKTQMMEDELLVAGAEAEKLREEVESLTQAVSARDSSLARLVEELERALFEKEQTLIMAGEGRDAAARVIALERNITKLKSEYDEKMKQMESLRKRLELAVQEIESLTRSNEEVRHLEAALEKSRIEKSTLYDELSSQRSMLDRVLAEKDALLAQLTALNGQLDERTNRLRQAGEAKMDTTLRQVIKRCSRVEFKHNVRNIFRIVELESQITALLRERDKIVEQDPETPSCSGLEENRSAFRMIPTEHVAVQIENEAEHAEIERLRSDLQRAEQRIAELEEFERSVGDSHRLLPEAQRSSDHADFFEVSLTPF</sequence>
<dbReference type="OrthoDB" id="5830877at2759"/>
<feature type="coiled-coil region" evidence="1">
    <location>
        <begin position="1026"/>
        <end position="1053"/>
    </location>
</feature>
<name>A0A2G9V5L2_TELCI</name>
<gene>
    <name evidence="3" type="ORF">TELCIR_00057</name>
</gene>
<reference evidence="3 4" key="1">
    <citation type="submission" date="2015-09" db="EMBL/GenBank/DDBJ databases">
        <title>Draft genome of the parasitic nematode Teladorsagia circumcincta isolate WARC Sus (inbred).</title>
        <authorList>
            <person name="Mitreva M."/>
        </authorList>
    </citation>
    <scope>NUCLEOTIDE SEQUENCE [LARGE SCALE GENOMIC DNA]</scope>
    <source>
        <strain evidence="3 4">S</strain>
    </source>
</reference>
<feature type="coiled-coil region" evidence="1">
    <location>
        <begin position="663"/>
        <end position="801"/>
    </location>
</feature>
<feature type="region of interest" description="Disordered" evidence="2">
    <location>
        <begin position="273"/>
        <end position="296"/>
    </location>
</feature>
<dbReference type="SUPFAM" id="SSF90257">
    <property type="entry name" value="Myosin rod fragments"/>
    <property type="match status" value="1"/>
</dbReference>
<dbReference type="EMBL" id="KZ344986">
    <property type="protein sequence ID" value="PIO77795.1"/>
    <property type="molecule type" value="Genomic_DNA"/>
</dbReference>
<feature type="coiled-coil region" evidence="1">
    <location>
        <begin position="840"/>
        <end position="933"/>
    </location>
</feature>
<dbReference type="Proteomes" id="UP000230423">
    <property type="component" value="Unassembled WGS sequence"/>
</dbReference>
<proteinExistence type="predicted"/>
<keyword evidence="4" id="KW-1185">Reference proteome</keyword>
<evidence type="ECO:0000313" key="3">
    <source>
        <dbReference type="EMBL" id="PIO77795.1"/>
    </source>
</evidence>